<accession>A0A540M9L5</accession>
<dbReference type="EMBL" id="VIEB01000316">
    <property type="protein sequence ID" value="TQD95396.1"/>
    <property type="molecule type" value="Genomic_DNA"/>
</dbReference>
<keyword evidence="2" id="KW-1185">Reference proteome</keyword>
<dbReference type="Proteomes" id="UP000315295">
    <property type="component" value="Unassembled WGS sequence"/>
</dbReference>
<evidence type="ECO:0000313" key="1">
    <source>
        <dbReference type="EMBL" id="TQD95396.1"/>
    </source>
</evidence>
<comment type="caution">
    <text evidence="1">The sequence shown here is derived from an EMBL/GenBank/DDBJ whole genome shotgun (WGS) entry which is preliminary data.</text>
</comment>
<organism evidence="1 2">
    <name type="scientific">Malus baccata</name>
    <name type="common">Siberian crab apple</name>
    <name type="synonym">Pyrus baccata</name>
    <dbReference type="NCBI Taxonomy" id="106549"/>
    <lineage>
        <taxon>Eukaryota</taxon>
        <taxon>Viridiplantae</taxon>
        <taxon>Streptophyta</taxon>
        <taxon>Embryophyta</taxon>
        <taxon>Tracheophyta</taxon>
        <taxon>Spermatophyta</taxon>
        <taxon>Magnoliopsida</taxon>
        <taxon>eudicotyledons</taxon>
        <taxon>Gunneridae</taxon>
        <taxon>Pentapetalae</taxon>
        <taxon>rosids</taxon>
        <taxon>fabids</taxon>
        <taxon>Rosales</taxon>
        <taxon>Rosaceae</taxon>
        <taxon>Amygdaloideae</taxon>
        <taxon>Maleae</taxon>
        <taxon>Malus</taxon>
    </lineage>
</organism>
<evidence type="ECO:0000313" key="2">
    <source>
        <dbReference type="Proteomes" id="UP000315295"/>
    </source>
</evidence>
<protein>
    <submittedName>
        <fullName evidence="1">Uncharacterized protein</fullName>
    </submittedName>
</protein>
<sequence>MTVISQLKASSSRHAKIPTSLKISAWVNKFANPLPGQPHVVVEGAHGTFTMENGVTKVSTSLYSNLYMESRDEPLVCPANFPVSDETKSELHEGVMFLFPQPTLVDKIGSDEDETMVTVRWSRSRLRLRKDGTLSK</sequence>
<name>A0A540M9L5_MALBA</name>
<reference evidence="1 2" key="1">
    <citation type="journal article" date="2019" name="G3 (Bethesda)">
        <title>Sequencing of a Wild Apple (Malus baccata) Genome Unravels the Differences Between Cultivated and Wild Apple Species Regarding Disease Resistance and Cold Tolerance.</title>
        <authorList>
            <person name="Chen X."/>
        </authorList>
    </citation>
    <scope>NUCLEOTIDE SEQUENCE [LARGE SCALE GENOMIC DNA]</scope>
    <source>
        <strain evidence="2">cv. Shandingzi</strain>
        <tissue evidence="1">Leaves</tissue>
    </source>
</reference>
<gene>
    <name evidence="1" type="ORF">C1H46_018991</name>
</gene>
<dbReference type="AlphaFoldDB" id="A0A540M9L5"/>
<proteinExistence type="predicted"/>